<dbReference type="GO" id="GO:0000149">
    <property type="term" value="F:SNARE binding"/>
    <property type="evidence" value="ECO:0007669"/>
    <property type="project" value="TreeGrafter"/>
</dbReference>
<keyword evidence="1" id="KW-0812">Transmembrane</keyword>
<dbReference type="GO" id="GO:0001786">
    <property type="term" value="F:phosphatidylserine binding"/>
    <property type="evidence" value="ECO:0007669"/>
    <property type="project" value="TreeGrafter"/>
</dbReference>
<organism evidence="3 4">
    <name type="scientific">Panagrellus redivivus</name>
    <name type="common">Microworm</name>
    <dbReference type="NCBI Taxonomy" id="6233"/>
    <lineage>
        <taxon>Eukaryota</taxon>
        <taxon>Metazoa</taxon>
        <taxon>Ecdysozoa</taxon>
        <taxon>Nematoda</taxon>
        <taxon>Chromadorea</taxon>
        <taxon>Rhabditida</taxon>
        <taxon>Tylenchina</taxon>
        <taxon>Panagrolaimomorpha</taxon>
        <taxon>Panagrolaimoidea</taxon>
        <taxon>Panagrolaimidae</taxon>
        <taxon>Panagrellus</taxon>
    </lineage>
</organism>
<dbReference type="GO" id="GO:0005886">
    <property type="term" value="C:plasma membrane"/>
    <property type="evidence" value="ECO:0007669"/>
    <property type="project" value="TreeGrafter"/>
</dbReference>
<dbReference type="SUPFAM" id="SSF49562">
    <property type="entry name" value="C2 domain (Calcium/lipid-binding domain, CaLB)"/>
    <property type="match status" value="2"/>
</dbReference>
<keyword evidence="1" id="KW-1133">Transmembrane helix</keyword>
<evidence type="ECO:0000313" key="3">
    <source>
        <dbReference type="Proteomes" id="UP000492821"/>
    </source>
</evidence>
<name>A0A7E4UWD7_PANRE</name>
<protein>
    <submittedName>
        <fullName evidence="4">C2 domain-containing protein</fullName>
    </submittedName>
</protein>
<feature type="domain" description="C2" evidence="2">
    <location>
        <begin position="155"/>
        <end position="279"/>
    </location>
</feature>
<evidence type="ECO:0000259" key="2">
    <source>
        <dbReference type="PROSITE" id="PS50004"/>
    </source>
</evidence>
<accession>A0A7E4UWD7</accession>
<dbReference type="Gene3D" id="2.60.40.150">
    <property type="entry name" value="C2 domain"/>
    <property type="match status" value="2"/>
</dbReference>
<evidence type="ECO:0000256" key="1">
    <source>
        <dbReference type="SAM" id="Phobius"/>
    </source>
</evidence>
<dbReference type="GO" id="GO:0030276">
    <property type="term" value="F:clathrin binding"/>
    <property type="evidence" value="ECO:0007669"/>
    <property type="project" value="TreeGrafter"/>
</dbReference>
<sequence length="431" mass="48861">MLDIELFQENKDVLMLYAVSGTIIVIVVVLLAAYTQQRRQRLNWYDQNLLEIATSPPHYVRCKAIPRLDTDDDREFDNEKGQSTYSLECRKQSRIQPIKKPIPPLGDLSDAFTVPKKQPSSSSMFRNPEQSQIDRGLYQTTMDAESGYDEESCGTGGSIKLALSMDTNLGLLTVSLKQAVDLVPKRQDGYPNPYFKVTLDVPESTTPKTQQQSKIYKNTSSPTIEEEFFFQVPNGVLNQCRLEIMVFDYDQFSVDECIGYCWLTLGRVTVSTTNVPTVFFAEVLPFDDDGGHGFGEVLLSLTYLCKAQRLTVNVFKARNLHVDNGSDHLSAVAIRIALVANNEKRLKRKKTSLKKNTANPQFNESLSFGIPKHTLCDSSLEIEAIHEFGTFGMQCKVLGRTELPLHKCKDLWRFIIHEEKSQARWHSLEEP</sequence>
<dbReference type="GO" id="GO:0017156">
    <property type="term" value="P:calcium-ion regulated exocytosis"/>
    <property type="evidence" value="ECO:0007669"/>
    <property type="project" value="TreeGrafter"/>
</dbReference>
<dbReference type="PROSITE" id="PS50004">
    <property type="entry name" value="C2"/>
    <property type="match status" value="2"/>
</dbReference>
<reference evidence="3" key="1">
    <citation type="journal article" date="2013" name="Genetics">
        <title>The draft genome and transcriptome of Panagrellus redivivus are shaped by the harsh demands of a free-living lifestyle.</title>
        <authorList>
            <person name="Srinivasan J."/>
            <person name="Dillman A.R."/>
            <person name="Macchietto M.G."/>
            <person name="Heikkinen L."/>
            <person name="Lakso M."/>
            <person name="Fracchia K.M."/>
            <person name="Antoshechkin I."/>
            <person name="Mortazavi A."/>
            <person name="Wong G."/>
            <person name="Sternberg P.W."/>
        </authorList>
    </citation>
    <scope>NUCLEOTIDE SEQUENCE [LARGE SCALE GENOMIC DNA]</scope>
    <source>
        <strain evidence="3">MT8872</strain>
    </source>
</reference>
<keyword evidence="3" id="KW-1185">Reference proteome</keyword>
<dbReference type="GO" id="GO:0005509">
    <property type="term" value="F:calcium ion binding"/>
    <property type="evidence" value="ECO:0007669"/>
    <property type="project" value="TreeGrafter"/>
</dbReference>
<dbReference type="GO" id="GO:0005544">
    <property type="term" value="F:calcium-dependent phospholipid binding"/>
    <property type="evidence" value="ECO:0007669"/>
    <property type="project" value="TreeGrafter"/>
</dbReference>
<dbReference type="Proteomes" id="UP000492821">
    <property type="component" value="Unassembled WGS sequence"/>
</dbReference>
<dbReference type="AlphaFoldDB" id="A0A7E4UWD7"/>
<dbReference type="InterPro" id="IPR000008">
    <property type="entry name" value="C2_dom"/>
</dbReference>
<dbReference type="PANTHER" id="PTHR10024">
    <property type="entry name" value="SYNAPTOTAGMIN"/>
    <property type="match status" value="1"/>
</dbReference>
<dbReference type="Pfam" id="PF00168">
    <property type="entry name" value="C2"/>
    <property type="match status" value="2"/>
</dbReference>
<dbReference type="GO" id="GO:0070382">
    <property type="term" value="C:exocytic vesicle"/>
    <property type="evidence" value="ECO:0007669"/>
    <property type="project" value="TreeGrafter"/>
</dbReference>
<dbReference type="WBParaSite" id="Pan_g13646.t1">
    <property type="protein sequence ID" value="Pan_g13646.t1"/>
    <property type="gene ID" value="Pan_g13646"/>
</dbReference>
<dbReference type="PANTHER" id="PTHR10024:SF376">
    <property type="entry name" value="C2 DOMAIN-CONTAINING PROTEIN"/>
    <property type="match status" value="1"/>
</dbReference>
<reference evidence="4" key="2">
    <citation type="submission" date="2020-10" db="UniProtKB">
        <authorList>
            <consortium name="WormBaseParasite"/>
        </authorList>
    </citation>
    <scope>IDENTIFICATION</scope>
</reference>
<feature type="transmembrane region" description="Helical" evidence="1">
    <location>
        <begin position="14"/>
        <end position="34"/>
    </location>
</feature>
<keyword evidence="1" id="KW-0472">Membrane</keyword>
<proteinExistence type="predicted"/>
<dbReference type="InterPro" id="IPR035892">
    <property type="entry name" value="C2_domain_sf"/>
</dbReference>
<evidence type="ECO:0000313" key="4">
    <source>
        <dbReference type="WBParaSite" id="Pan_g13646.t1"/>
    </source>
</evidence>
<dbReference type="SMART" id="SM00239">
    <property type="entry name" value="C2"/>
    <property type="match status" value="2"/>
</dbReference>
<feature type="domain" description="C2" evidence="2">
    <location>
        <begin position="293"/>
        <end position="426"/>
    </location>
</feature>
<dbReference type="CDD" id="cd00276">
    <property type="entry name" value="C2B_Synaptotagmin"/>
    <property type="match status" value="1"/>
</dbReference>